<gene>
    <name evidence="5" type="ORF">E4100_04865</name>
</gene>
<keyword evidence="6" id="KW-1185">Reference proteome</keyword>
<dbReference type="InterPro" id="IPR035895">
    <property type="entry name" value="HPr-like_sf"/>
</dbReference>
<dbReference type="Proteomes" id="UP000298381">
    <property type="component" value="Unassembled WGS sequence"/>
</dbReference>
<dbReference type="RefSeq" id="WP_135270922.1">
    <property type="nucleotide sequence ID" value="NZ_SRIB01000005.1"/>
</dbReference>
<keyword evidence="2" id="KW-0963">Cytoplasm</keyword>
<comment type="caution">
    <text evidence="5">The sequence shown here is derived from an EMBL/GenBank/DDBJ whole genome shotgun (WGS) entry which is preliminary data.</text>
</comment>
<evidence type="ECO:0000256" key="1">
    <source>
        <dbReference type="ARBA" id="ARBA00004496"/>
    </source>
</evidence>
<proteinExistence type="predicted"/>
<evidence type="ECO:0000259" key="4">
    <source>
        <dbReference type="PROSITE" id="PS51350"/>
    </source>
</evidence>
<accession>A0A4Z0D6B3</accession>
<dbReference type="CDD" id="cd00367">
    <property type="entry name" value="PTS-HPr_like"/>
    <property type="match status" value="1"/>
</dbReference>
<organism evidence="5 6">
    <name type="scientific">Soehngenia longivitae</name>
    <dbReference type="NCBI Taxonomy" id="2562294"/>
    <lineage>
        <taxon>Bacteria</taxon>
        <taxon>Bacillati</taxon>
        <taxon>Bacillota</taxon>
        <taxon>Tissierellia</taxon>
        <taxon>Tissierellales</taxon>
        <taxon>Tissierellaceae</taxon>
        <taxon>Soehngenia</taxon>
    </lineage>
</organism>
<evidence type="ECO:0000256" key="3">
    <source>
        <dbReference type="ARBA" id="ARBA00022683"/>
    </source>
</evidence>
<dbReference type="PANTHER" id="PTHR33705">
    <property type="entry name" value="PHOSPHOCARRIER PROTEIN HPR"/>
    <property type="match status" value="1"/>
</dbReference>
<dbReference type="Gene3D" id="3.30.1340.10">
    <property type="entry name" value="HPr-like"/>
    <property type="match status" value="1"/>
</dbReference>
<dbReference type="AlphaFoldDB" id="A0A4Z0D6B3"/>
<feature type="domain" description="HPr" evidence="4">
    <location>
        <begin position="1"/>
        <end position="88"/>
    </location>
</feature>
<dbReference type="PRINTS" id="PR00107">
    <property type="entry name" value="PHOSPHOCPHPR"/>
</dbReference>
<dbReference type="InterPro" id="IPR050399">
    <property type="entry name" value="HPr"/>
</dbReference>
<evidence type="ECO:0000313" key="6">
    <source>
        <dbReference type="Proteomes" id="UP000298381"/>
    </source>
</evidence>
<dbReference type="EMBL" id="SRIB01000005">
    <property type="protein sequence ID" value="TFZ40404.1"/>
    <property type="molecule type" value="Genomic_DNA"/>
</dbReference>
<sequence>MIKKDLILMNDEGLQLRPAAIFVKIANKFDSDLEVETMNKRVNGKSIIGIMSLGAFKGEKITLIAKGNDEKELIDKLTTVIESGFREV</sequence>
<dbReference type="PROSITE" id="PS51350">
    <property type="entry name" value="PTS_HPR_DOM"/>
    <property type="match status" value="1"/>
</dbReference>
<dbReference type="GO" id="GO:0009401">
    <property type="term" value="P:phosphoenolpyruvate-dependent sugar phosphotransferase system"/>
    <property type="evidence" value="ECO:0007669"/>
    <property type="project" value="UniProtKB-KW"/>
</dbReference>
<dbReference type="SUPFAM" id="SSF55594">
    <property type="entry name" value="HPr-like"/>
    <property type="match status" value="1"/>
</dbReference>
<dbReference type="NCBIfam" id="TIGR01003">
    <property type="entry name" value="PTS_HPr_family"/>
    <property type="match status" value="1"/>
</dbReference>
<evidence type="ECO:0000256" key="2">
    <source>
        <dbReference type="ARBA" id="ARBA00022490"/>
    </source>
</evidence>
<reference evidence="5 6" key="1">
    <citation type="submission" date="2019-03" db="EMBL/GenBank/DDBJ databases">
        <title>Draft genome sequence data and analysis of a Fermenting Bacterium, Soehngenia longevitae strain 1933PT, isolated from petroleum reservoir in Azerbaijan.</title>
        <authorList>
            <person name="Grouzdev D.S."/>
            <person name="Bidzhieva S.K."/>
            <person name="Sokolova D.S."/>
            <person name="Tourova T.P."/>
            <person name="Poltaraus A.B."/>
            <person name="Nazina T.N."/>
        </authorList>
    </citation>
    <scope>NUCLEOTIDE SEQUENCE [LARGE SCALE GENOMIC DNA]</scope>
    <source>
        <strain evidence="5 6">1933P</strain>
    </source>
</reference>
<evidence type="ECO:0000313" key="5">
    <source>
        <dbReference type="EMBL" id="TFZ40404.1"/>
    </source>
</evidence>
<protein>
    <submittedName>
        <fullName evidence="5">HPr family phosphocarrier protein</fullName>
    </submittedName>
</protein>
<dbReference type="GO" id="GO:0005737">
    <property type="term" value="C:cytoplasm"/>
    <property type="evidence" value="ECO:0007669"/>
    <property type="project" value="UniProtKB-SubCell"/>
</dbReference>
<keyword evidence="3" id="KW-0598">Phosphotransferase system</keyword>
<comment type="subcellular location">
    <subcellularLocation>
        <location evidence="1">Cytoplasm</location>
    </subcellularLocation>
</comment>
<dbReference type="Pfam" id="PF00381">
    <property type="entry name" value="PTS-HPr"/>
    <property type="match status" value="1"/>
</dbReference>
<dbReference type="InterPro" id="IPR000032">
    <property type="entry name" value="HPr-like"/>
</dbReference>
<dbReference type="OrthoDB" id="9809047at2"/>
<dbReference type="PANTHER" id="PTHR33705:SF2">
    <property type="entry name" value="PHOSPHOCARRIER PROTEIN NPR"/>
    <property type="match status" value="1"/>
</dbReference>
<name>A0A4Z0D6B3_9FIRM</name>